<dbReference type="PANTHER" id="PTHR11439">
    <property type="entry name" value="GAG-POL-RELATED RETROTRANSPOSON"/>
    <property type="match status" value="1"/>
</dbReference>
<gene>
    <name evidence="2" type="ORF">Tci_890648</name>
</gene>
<accession>A0A699UB70</accession>
<proteinExistence type="predicted"/>
<evidence type="ECO:0000313" key="2">
    <source>
        <dbReference type="EMBL" id="GFD18679.1"/>
    </source>
</evidence>
<comment type="caution">
    <text evidence="2">The sequence shown here is derived from an EMBL/GenBank/DDBJ whole genome shotgun (WGS) entry which is preliminary data.</text>
</comment>
<feature type="domain" description="Reverse transcriptase Ty1/copia-type" evidence="1">
    <location>
        <begin position="1"/>
        <end position="55"/>
    </location>
</feature>
<dbReference type="PANTHER" id="PTHR11439:SF517">
    <property type="entry name" value="CYSTEINE-RICH RLK (RECEPTOR-LIKE PROTEIN KINASE) 8"/>
    <property type="match status" value="1"/>
</dbReference>
<organism evidence="2">
    <name type="scientific">Tanacetum cinerariifolium</name>
    <name type="common">Dalmatian daisy</name>
    <name type="synonym">Chrysanthemum cinerariifolium</name>
    <dbReference type="NCBI Taxonomy" id="118510"/>
    <lineage>
        <taxon>Eukaryota</taxon>
        <taxon>Viridiplantae</taxon>
        <taxon>Streptophyta</taxon>
        <taxon>Embryophyta</taxon>
        <taxon>Tracheophyta</taxon>
        <taxon>Spermatophyta</taxon>
        <taxon>Magnoliopsida</taxon>
        <taxon>eudicotyledons</taxon>
        <taxon>Gunneridae</taxon>
        <taxon>Pentapetalae</taxon>
        <taxon>asterids</taxon>
        <taxon>campanulids</taxon>
        <taxon>Asterales</taxon>
        <taxon>Asteraceae</taxon>
        <taxon>Asteroideae</taxon>
        <taxon>Anthemideae</taxon>
        <taxon>Anthemidinae</taxon>
        <taxon>Tanacetum</taxon>
    </lineage>
</organism>
<reference evidence="2" key="1">
    <citation type="journal article" date="2019" name="Sci. Rep.">
        <title>Draft genome of Tanacetum cinerariifolium, the natural source of mosquito coil.</title>
        <authorList>
            <person name="Yamashiro T."/>
            <person name="Shiraishi A."/>
            <person name="Satake H."/>
            <person name="Nakayama K."/>
        </authorList>
    </citation>
    <scope>NUCLEOTIDE SEQUENCE</scope>
</reference>
<dbReference type="EMBL" id="BKCJ011309048">
    <property type="protein sequence ID" value="GFD18679.1"/>
    <property type="molecule type" value="Genomic_DNA"/>
</dbReference>
<dbReference type="InterPro" id="IPR013103">
    <property type="entry name" value="RVT_2"/>
</dbReference>
<protein>
    <submittedName>
        <fullName evidence="2">Uncharacterized mitochondrial protein AtMg00810-like</fullName>
    </submittedName>
</protein>
<dbReference type="Pfam" id="PF07727">
    <property type="entry name" value="RVT_2"/>
    <property type="match status" value="1"/>
</dbReference>
<name>A0A699UB70_TANCI</name>
<dbReference type="CDD" id="cd09272">
    <property type="entry name" value="RNase_HI_RT_Ty1"/>
    <property type="match status" value="1"/>
</dbReference>
<dbReference type="AlphaFoldDB" id="A0A699UB70"/>
<sequence>MIDELKKSMTKEFEMTDIGLMSYYLGIEVKQTDEGILICQERYAKEILKKFGTVDYGMFYSTSEDFKLVGYSDSDWAGSKDDRRSTSGFIFFLGNNAFTWSSKK</sequence>
<evidence type="ECO:0000259" key="1">
    <source>
        <dbReference type="Pfam" id="PF07727"/>
    </source>
</evidence>